<name>X1FNQ1_9ZZZZ</name>
<feature type="non-terminal residue" evidence="1">
    <location>
        <position position="34"/>
    </location>
</feature>
<evidence type="ECO:0000313" key="1">
    <source>
        <dbReference type="EMBL" id="GAH22403.1"/>
    </source>
</evidence>
<organism evidence="1">
    <name type="scientific">marine sediment metagenome</name>
    <dbReference type="NCBI Taxonomy" id="412755"/>
    <lineage>
        <taxon>unclassified sequences</taxon>
        <taxon>metagenomes</taxon>
        <taxon>ecological metagenomes</taxon>
    </lineage>
</organism>
<accession>X1FNQ1</accession>
<feature type="non-terminal residue" evidence="1">
    <location>
        <position position="1"/>
    </location>
</feature>
<reference evidence="1" key="1">
    <citation type="journal article" date="2014" name="Front. Microbiol.">
        <title>High frequency of phylogenetically diverse reductive dehalogenase-homologous genes in deep subseafloor sedimentary metagenomes.</title>
        <authorList>
            <person name="Kawai M."/>
            <person name="Futagami T."/>
            <person name="Toyoda A."/>
            <person name="Takaki Y."/>
            <person name="Nishi S."/>
            <person name="Hori S."/>
            <person name="Arai W."/>
            <person name="Tsubouchi T."/>
            <person name="Morono Y."/>
            <person name="Uchiyama I."/>
            <person name="Ito T."/>
            <person name="Fujiyama A."/>
            <person name="Inagaki F."/>
            <person name="Takami H."/>
        </authorList>
    </citation>
    <scope>NUCLEOTIDE SEQUENCE</scope>
    <source>
        <strain evidence="1">Expedition CK06-06</strain>
    </source>
</reference>
<proteinExistence type="predicted"/>
<comment type="caution">
    <text evidence="1">The sequence shown here is derived from an EMBL/GenBank/DDBJ whole genome shotgun (WGS) entry which is preliminary data.</text>
</comment>
<protein>
    <submittedName>
        <fullName evidence="1">Uncharacterized protein</fullName>
    </submittedName>
</protein>
<dbReference type="EMBL" id="BART01042344">
    <property type="protein sequence ID" value="GAH22403.1"/>
    <property type="molecule type" value="Genomic_DNA"/>
</dbReference>
<gene>
    <name evidence="1" type="ORF">S01H4_67373</name>
</gene>
<dbReference type="AlphaFoldDB" id="X1FNQ1"/>
<sequence>CSKLKDHLILELESGGADFINGRIMDIDKATVFT</sequence>